<organism evidence="1 2">
    <name type="scientific">Pseudogemmobacter humi</name>
    <dbReference type="NCBI Taxonomy" id="2483812"/>
    <lineage>
        <taxon>Bacteria</taxon>
        <taxon>Pseudomonadati</taxon>
        <taxon>Pseudomonadota</taxon>
        <taxon>Alphaproteobacteria</taxon>
        <taxon>Rhodobacterales</taxon>
        <taxon>Paracoccaceae</taxon>
        <taxon>Pseudogemmobacter</taxon>
    </lineage>
</organism>
<accession>A0A3P5XV92</accession>
<dbReference type="Proteomes" id="UP000277498">
    <property type="component" value="Unassembled WGS sequence"/>
</dbReference>
<name>A0A3P5XV92_9RHOB</name>
<dbReference type="OrthoDB" id="8453064at2"/>
<evidence type="ECO:0000313" key="2">
    <source>
        <dbReference type="Proteomes" id="UP000277498"/>
    </source>
</evidence>
<dbReference type="AlphaFoldDB" id="A0A3P5XV92"/>
<evidence type="ECO:0000313" key="1">
    <source>
        <dbReference type="EMBL" id="VDC32992.1"/>
    </source>
</evidence>
<dbReference type="RefSeq" id="WP_124088238.1">
    <property type="nucleotide sequence ID" value="NZ_UXAW01000100.1"/>
</dbReference>
<reference evidence="1 2" key="1">
    <citation type="submission" date="2018-11" db="EMBL/GenBank/DDBJ databases">
        <authorList>
            <person name="Criscuolo A."/>
        </authorList>
    </citation>
    <scope>NUCLEOTIDE SEQUENCE [LARGE SCALE GENOMIC DNA]</scope>
    <source>
        <strain evidence="1">ACIP111625</strain>
    </source>
</reference>
<sequence>MSAVTTAEKALQRSGSRPLSLSRPALPRLTGFCAALGLLAGAGQARAADWPFEGLWDCEVGVFEFTETTYDPGNAPMEIVDVAPEGDTFTLTFSDNYQLSLAMNPDGTMTWYSPVSGDSFLCRRAP</sequence>
<keyword evidence="2" id="KW-1185">Reference proteome</keyword>
<proteinExistence type="predicted"/>
<dbReference type="EMBL" id="UXAW01000100">
    <property type="protein sequence ID" value="VDC32992.1"/>
    <property type="molecule type" value="Genomic_DNA"/>
</dbReference>
<gene>
    <name evidence="1" type="ORF">XINFAN_03539</name>
</gene>
<protein>
    <submittedName>
        <fullName evidence="1">Uncharacterized protein</fullName>
    </submittedName>
</protein>